<dbReference type="Proteomes" id="UP000019384">
    <property type="component" value="Unassembled WGS sequence"/>
</dbReference>
<dbReference type="EMBL" id="HG793128">
    <property type="protein sequence ID" value="CDK27164.1"/>
    <property type="molecule type" value="Genomic_DNA"/>
</dbReference>
<feature type="compositionally biased region" description="Polar residues" evidence="1">
    <location>
        <begin position="25"/>
        <end position="51"/>
    </location>
</feature>
<evidence type="ECO:0000313" key="2">
    <source>
        <dbReference type="EMBL" id="CDK27164.1"/>
    </source>
</evidence>
<gene>
    <name evidence="2" type="ORF">KUCA_T00003141001</name>
</gene>
<sequence length="133" mass="14712">MFSQTLVFNEGSTDLSSDGEDEIQENATITQTKEILSPQTSGSKTQEPQSDSRSLILWAASLELESIGLKRNSSLLQKTLADSCDSLNKILRDIQKGLEKWNRLSSQTVQQSMVTSTVRKCGLKLTLQNSMQS</sequence>
<organism evidence="2 3">
    <name type="scientific">Kuraishia capsulata CBS 1993</name>
    <dbReference type="NCBI Taxonomy" id="1382522"/>
    <lineage>
        <taxon>Eukaryota</taxon>
        <taxon>Fungi</taxon>
        <taxon>Dikarya</taxon>
        <taxon>Ascomycota</taxon>
        <taxon>Saccharomycotina</taxon>
        <taxon>Pichiomycetes</taxon>
        <taxon>Pichiales</taxon>
        <taxon>Pichiaceae</taxon>
        <taxon>Kuraishia</taxon>
    </lineage>
</organism>
<dbReference type="GO" id="GO:0000794">
    <property type="term" value="C:condensed nuclear chromosome"/>
    <property type="evidence" value="ECO:0007669"/>
    <property type="project" value="InterPro"/>
</dbReference>
<feature type="region of interest" description="Disordered" evidence="1">
    <location>
        <begin position="1"/>
        <end position="51"/>
    </location>
</feature>
<dbReference type="GeneID" id="34520548"/>
<evidence type="ECO:0000313" key="3">
    <source>
        <dbReference type="Proteomes" id="UP000019384"/>
    </source>
</evidence>
<keyword evidence="3" id="KW-1185">Reference proteome</keyword>
<proteinExistence type="predicted"/>
<evidence type="ECO:0000256" key="1">
    <source>
        <dbReference type="SAM" id="MobiDB-lite"/>
    </source>
</evidence>
<dbReference type="AlphaFoldDB" id="W6ML26"/>
<dbReference type="Pfam" id="PF09074">
    <property type="entry name" value="Mer2"/>
    <property type="match status" value="1"/>
</dbReference>
<dbReference type="HOGENOM" id="CLU_1907021_0_0_1"/>
<protein>
    <submittedName>
        <fullName evidence="2">Uncharacterized protein</fullName>
    </submittedName>
</protein>
<dbReference type="RefSeq" id="XP_022459160.1">
    <property type="nucleotide sequence ID" value="XM_022601526.1"/>
</dbReference>
<name>W6ML26_9ASCO</name>
<feature type="compositionally biased region" description="Polar residues" evidence="1">
    <location>
        <begin position="1"/>
        <end position="16"/>
    </location>
</feature>
<dbReference type="InterPro" id="IPR015159">
    <property type="entry name" value="Rec107"/>
</dbReference>
<accession>W6ML26</accession>
<reference evidence="2" key="2">
    <citation type="submission" date="2014-02" db="EMBL/GenBank/DDBJ databases">
        <title>Complete DNA sequence of /Kuraishia capsulata/ illustrates novel genomic features among budding yeasts (/Saccharomycotina/).</title>
        <authorList>
            <person name="Morales L."/>
            <person name="Noel B."/>
            <person name="Porcel B."/>
            <person name="Marcet-Houben M."/>
            <person name="Hullo M-F."/>
            <person name="Sacerdot C."/>
            <person name="Tekaia F."/>
            <person name="Leh-Louis V."/>
            <person name="Despons L."/>
            <person name="Khanna V."/>
            <person name="Aury J-M."/>
            <person name="Barbe V."/>
            <person name="Couloux A."/>
            <person name="Labadie K."/>
            <person name="Pelletier E."/>
            <person name="Souciet J-L."/>
            <person name="Boekhout T."/>
            <person name="Gabaldon T."/>
            <person name="Wincker P."/>
            <person name="Dujon B."/>
        </authorList>
    </citation>
    <scope>NUCLEOTIDE SEQUENCE</scope>
    <source>
        <strain evidence="2">CBS 1993</strain>
    </source>
</reference>
<dbReference type="GO" id="GO:0007131">
    <property type="term" value="P:reciprocal meiotic recombination"/>
    <property type="evidence" value="ECO:0007669"/>
    <property type="project" value="InterPro"/>
</dbReference>
<reference evidence="2" key="1">
    <citation type="submission" date="2013-12" db="EMBL/GenBank/DDBJ databases">
        <authorList>
            <person name="Genoscope - CEA"/>
        </authorList>
    </citation>
    <scope>NUCLEOTIDE SEQUENCE</scope>
    <source>
        <strain evidence="2">CBS 1993</strain>
    </source>
</reference>